<dbReference type="AlphaFoldDB" id="A0A397TEH1"/>
<evidence type="ECO:0000313" key="8">
    <source>
        <dbReference type="Proteomes" id="UP000265703"/>
    </source>
</evidence>
<dbReference type="Pfam" id="PF01184">
    <property type="entry name" value="Gpr1_Fun34_YaaH"/>
    <property type="match status" value="1"/>
</dbReference>
<dbReference type="InterPro" id="IPR051633">
    <property type="entry name" value="AceTr"/>
</dbReference>
<feature type="transmembrane region" description="Helical" evidence="6">
    <location>
        <begin position="34"/>
        <end position="51"/>
    </location>
</feature>
<dbReference type="GO" id="GO:0015123">
    <property type="term" value="F:acetate transmembrane transporter activity"/>
    <property type="evidence" value="ECO:0007669"/>
    <property type="project" value="TreeGrafter"/>
</dbReference>
<evidence type="ECO:0000256" key="6">
    <source>
        <dbReference type="SAM" id="Phobius"/>
    </source>
</evidence>
<dbReference type="NCBIfam" id="NF038013">
    <property type="entry name" value="AceTr_1"/>
    <property type="match status" value="1"/>
</dbReference>
<feature type="transmembrane region" description="Helical" evidence="6">
    <location>
        <begin position="94"/>
        <end position="113"/>
    </location>
</feature>
<evidence type="ECO:0000256" key="3">
    <source>
        <dbReference type="ARBA" id="ARBA00022692"/>
    </source>
</evidence>
<keyword evidence="4 6" id="KW-1133">Transmembrane helix</keyword>
<accession>A0A397TEH1</accession>
<feature type="transmembrane region" description="Helical" evidence="6">
    <location>
        <begin position="133"/>
        <end position="153"/>
    </location>
</feature>
<evidence type="ECO:0000313" key="7">
    <source>
        <dbReference type="EMBL" id="RIA93361.1"/>
    </source>
</evidence>
<proteinExistence type="inferred from homology"/>
<comment type="caution">
    <text evidence="7">The sequence shown here is derived from an EMBL/GenBank/DDBJ whole genome shotgun (WGS) entry which is preliminary data.</text>
</comment>
<dbReference type="Proteomes" id="UP000265703">
    <property type="component" value="Unassembled WGS sequence"/>
</dbReference>
<dbReference type="GO" id="GO:0005886">
    <property type="term" value="C:plasma membrane"/>
    <property type="evidence" value="ECO:0007669"/>
    <property type="project" value="TreeGrafter"/>
</dbReference>
<evidence type="ECO:0000256" key="2">
    <source>
        <dbReference type="ARBA" id="ARBA00005587"/>
    </source>
</evidence>
<dbReference type="STRING" id="658196.A0A397TEH1"/>
<protein>
    <recommendedName>
        <fullName evidence="9">GPR1/FUN34/yaaH family-domain-containing protein</fullName>
    </recommendedName>
</protein>
<evidence type="ECO:0000256" key="4">
    <source>
        <dbReference type="ARBA" id="ARBA00022989"/>
    </source>
</evidence>
<dbReference type="PANTHER" id="PTHR31123">
    <property type="entry name" value="ACCUMULATION OF DYADS PROTEIN 2-RELATED"/>
    <property type="match status" value="1"/>
</dbReference>
<comment type="subcellular location">
    <subcellularLocation>
        <location evidence="1">Membrane</location>
        <topology evidence="1">Multi-pass membrane protein</topology>
    </subcellularLocation>
</comment>
<gene>
    <name evidence="7" type="ORF">C1645_819434</name>
</gene>
<dbReference type="PANTHER" id="PTHR31123:SF4">
    <property type="entry name" value="PROTEIN ALCS"/>
    <property type="match status" value="1"/>
</dbReference>
<dbReference type="EMBL" id="QKYT01000105">
    <property type="protein sequence ID" value="RIA93361.1"/>
    <property type="molecule type" value="Genomic_DNA"/>
</dbReference>
<reference evidence="7 8" key="1">
    <citation type="submission" date="2018-06" db="EMBL/GenBank/DDBJ databases">
        <title>Comparative genomics reveals the genomic features of Rhizophagus irregularis, R. cerebriforme, R. diaphanum and Gigaspora rosea, and their symbiotic lifestyle signature.</title>
        <authorList>
            <person name="Morin E."/>
            <person name="San Clemente H."/>
            <person name="Chen E.C.H."/>
            <person name="De La Providencia I."/>
            <person name="Hainaut M."/>
            <person name="Kuo A."/>
            <person name="Kohler A."/>
            <person name="Murat C."/>
            <person name="Tang N."/>
            <person name="Roy S."/>
            <person name="Loubradou J."/>
            <person name="Henrissat B."/>
            <person name="Grigoriev I.V."/>
            <person name="Corradi N."/>
            <person name="Roux C."/>
            <person name="Martin F.M."/>
        </authorList>
    </citation>
    <scope>NUCLEOTIDE SEQUENCE [LARGE SCALE GENOMIC DNA]</scope>
    <source>
        <strain evidence="7 8">DAOM 227022</strain>
    </source>
</reference>
<evidence type="ECO:0000256" key="1">
    <source>
        <dbReference type="ARBA" id="ARBA00004141"/>
    </source>
</evidence>
<evidence type="ECO:0008006" key="9">
    <source>
        <dbReference type="Google" id="ProtNLM"/>
    </source>
</evidence>
<organism evidence="7 8">
    <name type="scientific">Glomus cerebriforme</name>
    <dbReference type="NCBI Taxonomy" id="658196"/>
    <lineage>
        <taxon>Eukaryota</taxon>
        <taxon>Fungi</taxon>
        <taxon>Fungi incertae sedis</taxon>
        <taxon>Mucoromycota</taxon>
        <taxon>Glomeromycotina</taxon>
        <taxon>Glomeromycetes</taxon>
        <taxon>Glomerales</taxon>
        <taxon>Glomeraceae</taxon>
        <taxon>Glomus</taxon>
    </lineage>
</organism>
<name>A0A397TEH1_9GLOM</name>
<dbReference type="InterPro" id="IPR000791">
    <property type="entry name" value="Gpr1/Fun34/SatP-like"/>
</dbReference>
<keyword evidence="8" id="KW-1185">Reference proteome</keyword>
<keyword evidence="5 6" id="KW-0472">Membrane</keyword>
<feature type="transmembrane region" description="Helical" evidence="6">
    <location>
        <begin position="184"/>
        <end position="204"/>
    </location>
</feature>
<sequence>MPEPQIYVQDYVKPEKIRHSSTTKKHAPKLGNPTPLGLSSFAICMMVSGFYNFRAFGVNEPNVMVGLCLFTGGIVQFAAGMWEFKVGNTFGGTGFSAFGGFWASLGVIFIPSFGILDAFRDGDNFKEAEFHNAMAVFTLAWLIFTIIFTIACIRTSVGVLSAFVFLTMTFANEVIYHFTGGVDLFIKAAGISGLLCSGAVWYCLGATFLTPDLSPISLPLWDLSHKEN</sequence>
<comment type="similarity">
    <text evidence="2">Belongs to the acetate uptake transporter (AceTr) (TC 2.A.96) family.</text>
</comment>
<feature type="transmembrane region" description="Helical" evidence="6">
    <location>
        <begin position="160"/>
        <end position="178"/>
    </location>
</feature>
<keyword evidence="3 6" id="KW-0812">Transmembrane</keyword>
<evidence type="ECO:0000256" key="5">
    <source>
        <dbReference type="ARBA" id="ARBA00023136"/>
    </source>
</evidence>
<dbReference type="OrthoDB" id="3648309at2759"/>
<feature type="transmembrane region" description="Helical" evidence="6">
    <location>
        <begin position="63"/>
        <end position="82"/>
    </location>
</feature>